<dbReference type="Proteomes" id="UP000230750">
    <property type="component" value="Unassembled WGS sequence"/>
</dbReference>
<protein>
    <recommendedName>
        <fullName evidence="1">Protein kinase domain-containing protein</fullName>
    </recommendedName>
</protein>
<dbReference type="GO" id="GO:0005524">
    <property type="term" value="F:ATP binding"/>
    <property type="evidence" value="ECO:0007669"/>
    <property type="project" value="InterPro"/>
</dbReference>
<dbReference type="AlphaFoldDB" id="A0A2G8LJE1"/>
<dbReference type="InterPro" id="IPR011009">
    <property type="entry name" value="Kinase-like_dom_sf"/>
</dbReference>
<evidence type="ECO:0000313" key="3">
    <source>
        <dbReference type="Proteomes" id="UP000230750"/>
    </source>
</evidence>
<dbReference type="GO" id="GO:0007169">
    <property type="term" value="P:cell surface receptor protein tyrosine kinase signaling pathway"/>
    <property type="evidence" value="ECO:0007669"/>
    <property type="project" value="TreeGrafter"/>
</dbReference>
<dbReference type="STRING" id="307972.A0A2G8LJE1"/>
<dbReference type="GO" id="GO:0004714">
    <property type="term" value="F:transmembrane receptor protein tyrosine kinase activity"/>
    <property type="evidence" value="ECO:0007669"/>
    <property type="project" value="TreeGrafter"/>
</dbReference>
<dbReference type="PROSITE" id="PS50011">
    <property type="entry name" value="PROTEIN_KINASE_DOM"/>
    <property type="match status" value="1"/>
</dbReference>
<proteinExistence type="predicted"/>
<accession>A0A2G8LJE1</accession>
<gene>
    <name evidence="2" type="ORF">BSL78_02763</name>
</gene>
<evidence type="ECO:0000313" key="2">
    <source>
        <dbReference type="EMBL" id="PIK60332.1"/>
    </source>
</evidence>
<dbReference type="GO" id="GO:0043235">
    <property type="term" value="C:receptor complex"/>
    <property type="evidence" value="ECO:0007669"/>
    <property type="project" value="TreeGrafter"/>
</dbReference>
<evidence type="ECO:0000259" key="1">
    <source>
        <dbReference type="PROSITE" id="PS50011"/>
    </source>
</evidence>
<dbReference type="InterPro" id="IPR001245">
    <property type="entry name" value="Ser-Thr/Tyr_kinase_cat_dom"/>
</dbReference>
<dbReference type="PRINTS" id="PR00109">
    <property type="entry name" value="TYRKINASE"/>
</dbReference>
<dbReference type="InterPro" id="IPR050122">
    <property type="entry name" value="RTK"/>
</dbReference>
<dbReference type="EMBL" id="MRZV01000060">
    <property type="protein sequence ID" value="PIK60332.1"/>
    <property type="molecule type" value="Genomic_DNA"/>
</dbReference>
<dbReference type="InterPro" id="IPR000719">
    <property type="entry name" value="Prot_kinase_dom"/>
</dbReference>
<dbReference type="Gene3D" id="1.10.510.10">
    <property type="entry name" value="Transferase(Phosphotransferase) domain 1"/>
    <property type="match status" value="1"/>
</dbReference>
<dbReference type="OrthoDB" id="535945at2759"/>
<keyword evidence="3" id="KW-1185">Reference proteome</keyword>
<name>A0A2G8LJE1_STIJA</name>
<dbReference type="PANTHER" id="PTHR24416:SF611">
    <property type="entry name" value="TYROSINE-PROTEIN KINASE TRANSMEMBRANE RECEPTOR ROR"/>
    <property type="match status" value="1"/>
</dbReference>
<dbReference type="GO" id="GO:0005886">
    <property type="term" value="C:plasma membrane"/>
    <property type="evidence" value="ECO:0007669"/>
    <property type="project" value="TreeGrafter"/>
</dbReference>
<feature type="non-terminal residue" evidence="2">
    <location>
        <position position="1"/>
    </location>
</feature>
<dbReference type="Pfam" id="PF07714">
    <property type="entry name" value="PK_Tyr_Ser-Thr"/>
    <property type="match status" value="1"/>
</dbReference>
<dbReference type="SUPFAM" id="SSF56112">
    <property type="entry name" value="Protein kinase-like (PK-like)"/>
    <property type="match status" value="1"/>
</dbReference>
<organism evidence="2 3">
    <name type="scientific">Stichopus japonicus</name>
    <name type="common">Sea cucumber</name>
    <dbReference type="NCBI Taxonomy" id="307972"/>
    <lineage>
        <taxon>Eukaryota</taxon>
        <taxon>Metazoa</taxon>
        <taxon>Echinodermata</taxon>
        <taxon>Eleutherozoa</taxon>
        <taxon>Echinozoa</taxon>
        <taxon>Holothuroidea</taxon>
        <taxon>Aspidochirotacea</taxon>
        <taxon>Aspidochirotida</taxon>
        <taxon>Stichopodidae</taxon>
        <taxon>Apostichopus</taxon>
    </lineage>
</organism>
<feature type="domain" description="Protein kinase" evidence="1">
    <location>
        <begin position="11"/>
        <end position="297"/>
    </location>
</feature>
<comment type="caution">
    <text evidence="2">The sequence shown here is derived from an EMBL/GenBank/DDBJ whole genome shotgun (WGS) entry which is preliminary data.</text>
</comment>
<dbReference type="PANTHER" id="PTHR24416">
    <property type="entry name" value="TYROSINE-PROTEIN KINASE RECEPTOR"/>
    <property type="match status" value="1"/>
</dbReference>
<sequence length="297" mass="34567">LNTDGDDDIKLSLVVRLKSSGMFEYWNGTYSNDDHKNTKCFAKVLAGSATMNDAINFKEMAFNLRLLRRHPNIVKLLYISLKEVPYSIVYENMECGSLSDFIKEQYQNTHQCHEKSRSSKYDDVLQRQVQREMREMMYFSSNICRGLRFLARQKFCHPAVCLKKVLISSIGQCKLYDICPLNTAMIKIETLMKKDRPPTVWMPPESIFLHEYYSGSDAWGYAVLLWELFSLGEIPFAKLSNSEIELQLRGGFNLPQPLRCPGTVYVNFQYFWNCTILLESAHIYRLSNSYYKESLPL</sequence>
<reference evidence="2 3" key="1">
    <citation type="journal article" date="2017" name="PLoS Biol.">
        <title>The sea cucumber genome provides insights into morphological evolution and visceral regeneration.</title>
        <authorList>
            <person name="Zhang X."/>
            <person name="Sun L."/>
            <person name="Yuan J."/>
            <person name="Sun Y."/>
            <person name="Gao Y."/>
            <person name="Zhang L."/>
            <person name="Li S."/>
            <person name="Dai H."/>
            <person name="Hamel J.F."/>
            <person name="Liu C."/>
            <person name="Yu Y."/>
            <person name="Liu S."/>
            <person name="Lin W."/>
            <person name="Guo K."/>
            <person name="Jin S."/>
            <person name="Xu P."/>
            <person name="Storey K.B."/>
            <person name="Huan P."/>
            <person name="Zhang T."/>
            <person name="Zhou Y."/>
            <person name="Zhang J."/>
            <person name="Lin C."/>
            <person name="Li X."/>
            <person name="Xing L."/>
            <person name="Huo D."/>
            <person name="Sun M."/>
            <person name="Wang L."/>
            <person name="Mercier A."/>
            <person name="Li F."/>
            <person name="Yang H."/>
            <person name="Xiang J."/>
        </authorList>
    </citation>
    <scope>NUCLEOTIDE SEQUENCE [LARGE SCALE GENOMIC DNA]</scope>
    <source>
        <strain evidence="2">Shaxun</strain>
        <tissue evidence="2">Muscle</tissue>
    </source>
</reference>